<comment type="caution">
    <text evidence="4">The sequence shown here is derived from an EMBL/GenBank/DDBJ whole genome shotgun (WGS) entry which is preliminary data.</text>
</comment>
<dbReference type="PANTHER" id="PTHR42180:SF4">
    <property type="entry name" value="CALPONIN-HOMOLOGY (CH) DOMAIN-CONTAINING PROTEIN"/>
    <property type="match status" value="1"/>
</dbReference>
<feature type="coiled-coil region" evidence="1">
    <location>
        <begin position="347"/>
        <end position="374"/>
    </location>
</feature>
<feature type="compositionally biased region" description="Polar residues" evidence="2">
    <location>
        <begin position="806"/>
        <end position="824"/>
    </location>
</feature>
<gene>
    <name evidence="4" type="ORF">TM35_000064670</name>
</gene>
<evidence type="ECO:0000256" key="1">
    <source>
        <dbReference type="SAM" id="Coils"/>
    </source>
</evidence>
<dbReference type="PANTHER" id="PTHR42180">
    <property type="entry name" value="HOMOLOGY DOMAIN-CONTAINING PROTEIN,PUTATIVE-RELATED"/>
    <property type="match status" value="1"/>
</dbReference>
<feature type="region of interest" description="Disordered" evidence="2">
    <location>
        <begin position="495"/>
        <end position="518"/>
    </location>
</feature>
<dbReference type="InterPro" id="IPR036872">
    <property type="entry name" value="CH_dom_sf"/>
</dbReference>
<feature type="region of interest" description="Disordered" evidence="2">
    <location>
        <begin position="142"/>
        <end position="258"/>
    </location>
</feature>
<organism evidence="4 5">
    <name type="scientific">Trypanosoma theileri</name>
    <dbReference type="NCBI Taxonomy" id="67003"/>
    <lineage>
        <taxon>Eukaryota</taxon>
        <taxon>Discoba</taxon>
        <taxon>Euglenozoa</taxon>
        <taxon>Kinetoplastea</taxon>
        <taxon>Metakinetoplastina</taxon>
        <taxon>Trypanosomatida</taxon>
        <taxon>Trypanosomatidae</taxon>
        <taxon>Trypanosoma</taxon>
    </lineage>
</organism>
<feature type="region of interest" description="Disordered" evidence="2">
    <location>
        <begin position="806"/>
        <end position="881"/>
    </location>
</feature>
<dbReference type="Pfam" id="PF00307">
    <property type="entry name" value="CH"/>
    <property type="match status" value="1"/>
</dbReference>
<feature type="compositionally biased region" description="Low complexity" evidence="2">
    <location>
        <begin position="509"/>
        <end position="518"/>
    </location>
</feature>
<dbReference type="Gene3D" id="1.10.418.10">
    <property type="entry name" value="Calponin-like domain"/>
    <property type="match status" value="1"/>
</dbReference>
<feature type="coiled-coil region" evidence="1">
    <location>
        <begin position="614"/>
        <end position="684"/>
    </location>
</feature>
<feature type="compositionally biased region" description="Basic and acidic residues" evidence="2">
    <location>
        <begin position="860"/>
        <end position="869"/>
    </location>
</feature>
<dbReference type="OrthoDB" id="264536at2759"/>
<feature type="compositionally biased region" description="Low complexity" evidence="2">
    <location>
        <begin position="180"/>
        <end position="194"/>
    </location>
</feature>
<feature type="coiled-coil region" evidence="1">
    <location>
        <begin position="716"/>
        <end position="778"/>
    </location>
</feature>
<keyword evidence="5" id="KW-1185">Reference proteome</keyword>
<feature type="region of interest" description="Disordered" evidence="2">
    <location>
        <begin position="457"/>
        <end position="476"/>
    </location>
</feature>
<evidence type="ECO:0000256" key="2">
    <source>
        <dbReference type="SAM" id="MobiDB-lite"/>
    </source>
</evidence>
<feature type="domain" description="Calponin-homology (CH)" evidence="3">
    <location>
        <begin position="3"/>
        <end position="109"/>
    </location>
</feature>
<feature type="compositionally biased region" description="Low complexity" evidence="2">
    <location>
        <begin position="151"/>
        <end position="172"/>
    </location>
</feature>
<dbReference type="VEuPathDB" id="TriTrypDB:TM35_000064670"/>
<feature type="compositionally biased region" description="Low complexity" evidence="2">
    <location>
        <begin position="232"/>
        <end position="245"/>
    </location>
</feature>
<proteinExistence type="predicted"/>
<dbReference type="GeneID" id="39983284"/>
<dbReference type="RefSeq" id="XP_028885528.1">
    <property type="nucleotide sequence ID" value="XM_029023504.1"/>
</dbReference>
<protein>
    <recommendedName>
        <fullName evidence="3">Calponin-homology (CH) domain-containing protein</fullName>
    </recommendedName>
</protein>
<evidence type="ECO:0000259" key="3">
    <source>
        <dbReference type="PROSITE" id="PS50021"/>
    </source>
</evidence>
<evidence type="ECO:0000313" key="4">
    <source>
        <dbReference type="EMBL" id="ORC91462.1"/>
    </source>
</evidence>
<dbReference type="AlphaFoldDB" id="A0A1X0P3G0"/>
<dbReference type="STRING" id="67003.A0A1X0P3G0"/>
<dbReference type="CDD" id="cd00014">
    <property type="entry name" value="CH_SF"/>
    <property type="match status" value="1"/>
</dbReference>
<name>A0A1X0P3G0_9TRYP</name>
<dbReference type="InterPro" id="IPR001715">
    <property type="entry name" value="CH_dom"/>
</dbReference>
<dbReference type="PROSITE" id="PS50021">
    <property type="entry name" value="CH"/>
    <property type="match status" value="1"/>
</dbReference>
<dbReference type="EMBL" id="NBCO01000006">
    <property type="protein sequence ID" value="ORC91462.1"/>
    <property type="molecule type" value="Genomic_DNA"/>
</dbReference>
<accession>A0A1X0P3G0</accession>
<feature type="compositionally biased region" description="Polar residues" evidence="2">
    <location>
        <begin position="199"/>
        <end position="209"/>
    </location>
</feature>
<feature type="compositionally biased region" description="Low complexity" evidence="2">
    <location>
        <begin position="829"/>
        <end position="843"/>
    </location>
</feature>
<sequence>MAPLGKKELLSWAAETTGIRPCNKYADLRDGVVFLVLASRLFPASVDLRSVQRHPPDVVRNWDTLRRVLEQHGLPVHLCDRHAIAAGHARHCFNMLVLFYFLTKLSRDSDFCVDFANPIDTAMAAFLQSPQSLLCLGKQPAAETTSDMRSTNTSTTAGPTTSNTTATTTTTTIKKKPAFTSTSTTANEITTTGTEDVSHANTSARPCTESQRESLLQPPPGAVATATLSTGVHSHPMSSRSSSRVSGDEGNPIGNDSTRIHSLRAQNARLQEELDHVRVTSQVMLAQQRVLVASELTRMTEQFEAQMALVRLEHDHELRQCLIDLREEYNNFIVDMRGDTVAPSGLVHTLESKVHTLERELAQSVETIQQLRRTITAQRDRHEAFAQKIQSISANIPPAELDESTFVESILSLIEPSSQQQQQQGLIQKQQQEVLWDTVALRLKTMVSQIKTLHSETERLRSNTKSPCNNLKDGQDTNRLRLQLERLQLTNQFLRQQRRQQQQEHQRHQQQQQQQQQYHQPQELQKDWYAIPLANGMEAPSCMIDSETCDTICARALSVVKESHTGVNSPIFKEVQRLVTVIQILQSRVETASSTLIAYRDKQQNLYEDLLWAQQKSENEAREHQRTMEAKLDEQRLRIEAKEAAESTKMRLVEERATRRESIANMLHERLREMISSLQQQQQQSHQVNDGVALRAGMQKAMQQLVADVVKSQRTQDSFEAAVRDLSEEVAMLRRQLGQREREEQRLQAALTAATGQQQEKEKELTHAKAEVHTLRDAVNIELDALRHYIGRVGDLLMMEKPPQTILQPSNNLKTPFTTNSSRSDAAVPPLSSSSSSTTTTIPTPSPSPPPVRFPSYDSTRPDSLKREEQSEDVASRASTATPGVTTAAFVGSTPSLLLSSEELERRKKAILSKYGFNNNINNNRIEH</sequence>
<evidence type="ECO:0000313" key="5">
    <source>
        <dbReference type="Proteomes" id="UP000192257"/>
    </source>
</evidence>
<keyword evidence="1" id="KW-0175">Coiled coil</keyword>
<dbReference type="SUPFAM" id="SSF47576">
    <property type="entry name" value="Calponin-homology domain, CH-domain"/>
    <property type="match status" value="1"/>
</dbReference>
<reference evidence="4 5" key="1">
    <citation type="submission" date="2017-03" db="EMBL/GenBank/DDBJ databases">
        <title>An alternative strategy for trypanosome survival in the mammalian bloodstream revealed through genome and transcriptome analysis of the ubiquitous bovine parasite Trypanosoma (Megatrypanum) theileri.</title>
        <authorList>
            <person name="Kelly S."/>
            <person name="Ivens A."/>
            <person name="Mott A."/>
            <person name="O'Neill E."/>
            <person name="Emms D."/>
            <person name="Macleod O."/>
            <person name="Voorheis P."/>
            <person name="Matthews J."/>
            <person name="Matthews K."/>
            <person name="Carrington M."/>
        </authorList>
    </citation>
    <scope>NUCLEOTIDE SEQUENCE [LARGE SCALE GENOMIC DNA]</scope>
    <source>
        <strain evidence="4">Edinburgh</strain>
    </source>
</reference>
<feature type="compositionally biased region" description="Pro residues" evidence="2">
    <location>
        <begin position="844"/>
        <end position="853"/>
    </location>
</feature>
<dbReference type="Proteomes" id="UP000192257">
    <property type="component" value="Unassembled WGS sequence"/>
</dbReference>